<evidence type="ECO:0000313" key="1">
    <source>
        <dbReference type="EMBL" id="MCC9037025.1"/>
    </source>
</evidence>
<accession>A0A9Q3V1V3</accession>
<proteinExistence type="predicted"/>
<evidence type="ECO:0000313" key="2">
    <source>
        <dbReference type="Proteomes" id="UP001107960"/>
    </source>
</evidence>
<comment type="caution">
    <text evidence="1">The sequence shown here is derived from an EMBL/GenBank/DDBJ whole genome shotgun (WGS) entry which is preliminary data.</text>
</comment>
<dbReference type="AlphaFoldDB" id="A0A9Q3V1V3"/>
<name>A0A9Q3V1V3_9FLAO</name>
<dbReference type="Proteomes" id="UP001107960">
    <property type="component" value="Unassembled WGS sequence"/>
</dbReference>
<dbReference type="RefSeq" id="WP_229986519.1">
    <property type="nucleotide sequence ID" value="NZ_JAJJML010000002.1"/>
</dbReference>
<gene>
    <name evidence="1" type="ORF">LNP80_22700</name>
</gene>
<protein>
    <submittedName>
        <fullName evidence="1">Uncharacterized protein</fullName>
    </submittedName>
</protein>
<dbReference type="EMBL" id="JAJJML010000002">
    <property type="protein sequence ID" value="MCC9037025.1"/>
    <property type="molecule type" value="Genomic_DNA"/>
</dbReference>
<organism evidence="1 2">
    <name type="scientific">Chryseobacterium muglaense</name>
    <dbReference type="NCBI Taxonomy" id="2893752"/>
    <lineage>
        <taxon>Bacteria</taxon>
        <taxon>Pseudomonadati</taxon>
        <taxon>Bacteroidota</taxon>
        <taxon>Flavobacteriia</taxon>
        <taxon>Flavobacteriales</taxon>
        <taxon>Weeksellaceae</taxon>
        <taxon>Chryseobacterium group</taxon>
        <taxon>Chryseobacterium</taxon>
    </lineage>
</organism>
<reference evidence="1" key="1">
    <citation type="submission" date="2021-11" db="EMBL/GenBank/DDBJ databases">
        <title>Description of novel Chryseobacterium species.</title>
        <authorList>
            <person name="Saticioglu I.B."/>
            <person name="Ay H."/>
            <person name="Altun S."/>
            <person name="Duman M."/>
        </authorList>
    </citation>
    <scope>NUCLEOTIDE SEQUENCE</scope>
    <source>
        <strain evidence="1">C-39</strain>
    </source>
</reference>
<sequence length="104" mass="12387">MDLFNKRTSKNKEEMENGKYYFLSFFSDKEEIDKKWDDFDFKTTINLEKGDFINFRSYSASISNDLYRDYGTKKFIITSKEFIIDDNFLLSGGVVCLKVKPHFE</sequence>